<dbReference type="AlphaFoldDB" id="A0AAV2QPU6"/>
<reference evidence="3 4" key="1">
    <citation type="submission" date="2024-05" db="EMBL/GenBank/DDBJ databases">
        <authorList>
            <person name="Wallberg A."/>
        </authorList>
    </citation>
    <scope>NUCLEOTIDE SEQUENCE [LARGE SCALE GENOMIC DNA]</scope>
</reference>
<dbReference type="Proteomes" id="UP001497623">
    <property type="component" value="Unassembled WGS sequence"/>
</dbReference>
<dbReference type="PROSITE" id="PS51339">
    <property type="entry name" value="PPASE_MYOTUBULARIN"/>
    <property type="match status" value="1"/>
</dbReference>
<dbReference type="GO" id="GO:0016020">
    <property type="term" value="C:membrane"/>
    <property type="evidence" value="ECO:0007669"/>
    <property type="project" value="TreeGrafter"/>
</dbReference>
<keyword evidence="4" id="KW-1185">Reference proteome</keyword>
<dbReference type="PANTHER" id="PTHR10807:SF110">
    <property type="entry name" value="FI17948P1"/>
    <property type="match status" value="1"/>
</dbReference>
<accession>A0AAV2QPU6</accession>
<evidence type="ECO:0000256" key="1">
    <source>
        <dbReference type="ARBA" id="ARBA00007471"/>
    </source>
</evidence>
<dbReference type="CDD" id="cd14537">
    <property type="entry name" value="PTP-MTMR10-like"/>
    <property type="match status" value="1"/>
</dbReference>
<name>A0AAV2QPU6_MEGNR</name>
<dbReference type="GO" id="GO:0046856">
    <property type="term" value="P:phosphatidylinositol dephosphorylation"/>
    <property type="evidence" value="ECO:0007669"/>
    <property type="project" value="TreeGrafter"/>
</dbReference>
<protein>
    <recommendedName>
        <fullName evidence="2">Myotubularin phosphatase domain-containing protein</fullName>
    </recommendedName>
</protein>
<dbReference type="EMBL" id="CAXKWB010008698">
    <property type="protein sequence ID" value="CAL4091995.1"/>
    <property type="molecule type" value="Genomic_DNA"/>
</dbReference>
<proteinExistence type="inferred from homology"/>
<dbReference type="GO" id="GO:0005737">
    <property type="term" value="C:cytoplasm"/>
    <property type="evidence" value="ECO:0007669"/>
    <property type="project" value="TreeGrafter"/>
</dbReference>
<organism evidence="3 4">
    <name type="scientific">Meganyctiphanes norvegica</name>
    <name type="common">Northern krill</name>
    <name type="synonym">Thysanopoda norvegica</name>
    <dbReference type="NCBI Taxonomy" id="48144"/>
    <lineage>
        <taxon>Eukaryota</taxon>
        <taxon>Metazoa</taxon>
        <taxon>Ecdysozoa</taxon>
        <taxon>Arthropoda</taxon>
        <taxon>Crustacea</taxon>
        <taxon>Multicrustacea</taxon>
        <taxon>Malacostraca</taxon>
        <taxon>Eumalacostraca</taxon>
        <taxon>Eucarida</taxon>
        <taxon>Euphausiacea</taxon>
        <taxon>Euphausiidae</taxon>
        <taxon>Meganyctiphanes</taxon>
    </lineage>
</organism>
<evidence type="ECO:0000313" key="3">
    <source>
        <dbReference type="EMBL" id="CAL4091995.1"/>
    </source>
</evidence>
<comment type="caution">
    <text evidence="3">The sequence shown here is derived from an EMBL/GenBank/DDBJ whole genome shotgun (WGS) entry which is preliminary data.</text>
</comment>
<dbReference type="InterPro" id="IPR030564">
    <property type="entry name" value="Myotubularin"/>
</dbReference>
<dbReference type="SUPFAM" id="SSF52799">
    <property type="entry name" value="(Phosphotyrosine protein) phosphatases II"/>
    <property type="match status" value="1"/>
</dbReference>
<sequence length="652" mass="74825">LFLKFATQKKRSEHGHVSIIIFPVRRTLKLPKGCKRCETYKQTYHDCHTYYHIVMKGCLVDRKKKQCFFYCRERRRVIRYNGAASCKISSPKIVLQKLQVMYFVYKKAPAGPMLPWNMNAVILHHYLLQLAWPPIFSCSLRPQPYKIIRFKITHSWHKEPARTKCSKGSVNKNMEIQELSSQLPNVCVVPRDLLDGQLEAAAQHFQGMRPPVWCWGIHAGAALVRMAQISPSIQDKSQENRMMGLVHRCHPKKLQPTILDLDQILPSHREVTAAYNKLRDLHTPDDVVQYREQDSKYLSRWDSSKWLSYVSKCLETAQKAAVSMLHHNSSVILQDAEGRDLSTVISSLIQILLDPWWRTLRGFHMLLQKEWVSLGHPFTKRLGHTRNDPEEQSPLWLLFLDCVFQISIQHPRALEFTSEYLVALWGAAHCSLHSTFMFNSVNAKLSAIYVLQRENPQEPVYLSPAWAWWATEASGGRTHTERGLSQMMEENGQNKNGVELRSNGKIQTTFCGNTREAFLNVHYISQLIESLMVGGALERVNDTVSSAHHTWQRLCYLMEDGGSQLPYDATAQQTTLQLDNIIRVDASTSGLVPWQDCFSRWLTEPALLPMAASESSPCNISHTAAQLWQNVYYMYDTLKAHLQPNLVNGSVK</sequence>
<feature type="domain" description="Myotubularin phosphatase" evidence="2">
    <location>
        <begin position="144"/>
        <end position="598"/>
    </location>
</feature>
<evidence type="ECO:0000313" key="4">
    <source>
        <dbReference type="Proteomes" id="UP001497623"/>
    </source>
</evidence>
<dbReference type="PANTHER" id="PTHR10807">
    <property type="entry name" value="MYOTUBULARIN-RELATED"/>
    <property type="match status" value="1"/>
</dbReference>
<gene>
    <name evidence="3" type="ORF">MNOR_LOCUS14489</name>
</gene>
<evidence type="ECO:0000259" key="2">
    <source>
        <dbReference type="PROSITE" id="PS51339"/>
    </source>
</evidence>
<dbReference type="Pfam" id="PF06602">
    <property type="entry name" value="Myotub-related"/>
    <property type="match status" value="1"/>
</dbReference>
<dbReference type="InterPro" id="IPR010569">
    <property type="entry name" value="Myotubularin-like_Pase_dom"/>
</dbReference>
<dbReference type="InterPro" id="IPR029021">
    <property type="entry name" value="Prot-tyrosine_phosphatase-like"/>
</dbReference>
<comment type="similarity">
    <text evidence="1">Belongs to the protein-tyrosine phosphatase family. Non-receptor class myotubularin subfamily.</text>
</comment>
<feature type="non-terminal residue" evidence="3">
    <location>
        <position position="652"/>
    </location>
</feature>
<feature type="non-terminal residue" evidence="3">
    <location>
        <position position="1"/>
    </location>
</feature>